<evidence type="ECO:0000256" key="1">
    <source>
        <dbReference type="SAM" id="MobiDB-lite"/>
    </source>
</evidence>
<evidence type="ECO:0000313" key="3">
    <source>
        <dbReference type="Proteomes" id="UP000694419"/>
    </source>
</evidence>
<reference evidence="2" key="1">
    <citation type="submission" date="2025-08" db="UniProtKB">
        <authorList>
            <consortium name="Ensembl"/>
        </authorList>
    </citation>
    <scope>IDENTIFICATION</scope>
</reference>
<proteinExistence type="predicted"/>
<dbReference type="Proteomes" id="UP000694419">
    <property type="component" value="Unplaced"/>
</dbReference>
<dbReference type="Ensembl" id="ENSCPGT00000004373.1">
    <property type="protein sequence ID" value="ENSCPGP00000003958.1"/>
    <property type="gene ID" value="ENSCPGG00000002938.1"/>
</dbReference>
<protein>
    <submittedName>
        <fullName evidence="2">Uncharacterized protein</fullName>
    </submittedName>
</protein>
<feature type="compositionally biased region" description="Basic and acidic residues" evidence="1">
    <location>
        <begin position="118"/>
        <end position="132"/>
    </location>
</feature>
<accession>A0A8C3JD11</accession>
<feature type="region of interest" description="Disordered" evidence="1">
    <location>
        <begin position="118"/>
        <end position="138"/>
    </location>
</feature>
<sequence>MGVPDSGKHHAWQFGVRYRNFAASQCLERRNPGPKSPGVMLPSAGAEICWPQPKGWQALPATSPAGRGGCSGAAAQQGWGRSWPGWEKGAGREQKGAGMEEKGLKRWRLGWRSRVGRAERRDGGVRSKEMRWRSRVLR</sequence>
<keyword evidence="3" id="KW-1185">Reference proteome</keyword>
<reference evidence="2" key="2">
    <citation type="submission" date="2025-09" db="UniProtKB">
        <authorList>
            <consortium name="Ensembl"/>
        </authorList>
    </citation>
    <scope>IDENTIFICATION</scope>
</reference>
<evidence type="ECO:0000313" key="2">
    <source>
        <dbReference type="Ensembl" id="ENSCPGP00000003958.1"/>
    </source>
</evidence>
<dbReference type="AlphaFoldDB" id="A0A8C3JD11"/>
<feature type="compositionally biased region" description="Basic and acidic residues" evidence="1">
    <location>
        <begin position="89"/>
        <end position="101"/>
    </location>
</feature>
<feature type="region of interest" description="Disordered" evidence="1">
    <location>
        <begin position="60"/>
        <end position="101"/>
    </location>
</feature>
<organism evidence="2 3">
    <name type="scientific">Calidris pygmaea</name>
    <name type="common">Spoon-billed sandpiper</name>
    <dbReference type="NCBI Taxonomy" id="425635"/>
    <lineage>
        <taxon>Eukaryota</taxon>
        <taxon>Metazoa</taxon>
        <taxon>Chordata</taxon>
        <taxon>Craniata</taxon>
        <taxon>Vertebrata</taxon>
        <taxon>Euteleostomi</taxon>
        <taxon>Archelosauria</taxon>
        <taxon>Archosauria</taxon>
        <taxon>Dinosauria</taxon>
        <taxon>Saurischia</taxon>
        <taxon>Theropoda</taxon>
        <taxon>Coelurosauria</taxon>
        <taxon>Aves</taxon>
        <taxon>Neognathae</taxon>
        <taxon>Neoaves</taxon>
        <taxon>Charadriiformes</taxon>
        <taxon>Scolopacidae</taxon>
        <taxon>Calidris</taxon>
    </lineage>
</organism>
<name>A0A8C3JD11_9CHAR</name>